<proteinExistence type="inferred from homology"/>
<evidence type="ECO:0000313" key="9">
    <source>
        <dbReference type="Proteomes" id="UP000238308"/>
    </source>
</evidence>
<dbReference type="CDD" id="cd00432">
    <property type="entry name" value="Ribosomal_L18_L5e"/>
    <property type="match status" value="1"/>
</dbReference>
<keyword evidence="2 7" id="KW-0699">rRNA-binding</keyword>
<evidence type="ECO:0000256" key="3">
    <source>
        <dbReference type="ARBA" id="ARBA00022884"/>
    </source>
</evidence>
<dbReference type="FunFam" id="3.30.420.100:FF:000001">
    <property type="entry name" value="50S ribosomal protein L18"/>
    <property type="match status" value="1"/>
</dbReference>
<comment type="subunit">
    <text evidence="7">Part of the 50S ribosomal subunit; part of the 5S rRNA/L5/L18/L25 subcomplex. Contacts the 5S and 23S rRNAs.</text>
</comment>
<dbReference type="Gene3D" id="3.30.420.100">
    <property type="match status" value="1"/>
</dbReference>
<evidence type="ECO:0000256" key="5">
    <source>
        <dbReference type="ARBA" id="ARBA00023274"/>
    </source>
</evidence>
<evidence type="ECO:0000256" key="6">
    <source>
        <dbReference type="ARBA" id="ARBA00035197"/>
    </source>
</evidence>
<comment type="similarity">
    <text evidence="1 7">Belongs to the universal ribosomal protein uL18 family.</text>
</comment>
<dbReference type="HAMAP" id="MF_01337_B">
    <property type="entry name" value="Ribosomal_uL18_B"/>
    <property type="match status" value="1"/>
</dbReference>
<evidence type="ECO:0000256" key="4">
    <source>
        <dbReference type="ARBA" id="ARBA00022980"/>
    </source>
</evidence>
<dbReference type="OrthoDB" id="9810939at2"/>
<keyword evidence="9" id="KW-1185">Reference proteome</keyword>
<dbReference type="PANTHER" id="PTHR12899:SF3">
    <property type="entry name" value="LARGE RIBOSOMAL SUBUNIT PROTEIN UL18M"/>
    <property type="match status" value="1"/>
</dbReference>
<dbReference type="Proteomes" id="UP000238308">
    <property type="component" value="Unassembled WGS sequence"/>
</dbReference>
<sequence>MDKKISRLRRAIPTRKKIAELRVNRLQVFRSNLHIYANIISPEGDRVLVSASTVEAEVRQQLAGQSGRGGNANAASLVGKRVAEKAKAAGIELVAFDRSGFRYHGRIKALADAAREAGLKF</sequence>
<dbReference type="PANTHER" id="PTHR12899">
    <property type="entry name" value="39S RIBOSOMAL PROTEIN L18, MITOCHONDRIAL"/>
    <property type="match status" value="1"/>
</dbReference>
<keyword evidence="3 7" id="KW-0694">RNA-binding</keyword>
<comment type="function">
    <text evidence="7">This is one of the proteins that bind and probably mediate the attachment of the 5S RNA into the large ribosomal subunit, where it forms part of the central protuberance.</text>
</comment>
<dbReference type="Pfam" id="PF00861">
    <property type="entry name" value="Ribosomal_L18p"/>
    <property type="match status" value="1"/>
</dbReference>
<dbReference type="GO" id="GO:0003735">
    <property type="term" value="F:structural constituent of ribosome"/>
    <property type="evidence" value="ECO:0007669"/>
    <property type="project" value="InterPro"/>
</dbReference>
<evidence type="ECO:0000256" key="7">
    <source>
        <dbReference type="HAMAP-Rule" id="MF_01337"/>
    </source>
</evidence>
<dbReference type="GO" id="GO:0022625">
    <property type="term" value="C:cytosolic large ribosomal subunit"/>
    <property type="evidence" value="ECO:0007669"/>
    <property type="project" value="TreeGrafter"/>
</dbReference>
<dbReference type="EMBL" id="PVTV01000012">
    <property type="protein sequence ID" value="PRY98524.1"/>
    <property type="molecule type" value="Genomic_DNA"/>
</dbReference>
<dbReference type="NCBIfam" id="TIGR00060">
    <property type="entry name" value="L18_bact"/>
    <property type="match status" value="1"/>
</dbReference>
<accession>A0A2T0XHU7</accession>
<dbReference type="GO" id="GO:0006412">
    <property type="term" value="P:translation"/>
    <property type="evidence" value="ECO:0007669"/>
    <property type="project" value="UniProtKB-UniRule"/>
</dbReference>
<keyword evidence="5 7" id="KW-0687">Ribonucleoprotein</keyword>
<gene>
    <name evidence="7" type="primary">rplR</name>
    <name evidence="8" type="ORF">BCM14_1356</name>
</gene>
<comment type="caution">
    <text evidence="8">The sequence shown here is derived from an EMBL/GenBank/DDBJ whole genome shotgun (WGS) entry which is preliminary data.</text>
</comment>
<protein>
    <recommendedName>
        <fullName evidence="6 7">Large ribosomal subunit protein uL18</fullName>
    </recommendedName>
</protein>
<reference evidence="8 9" key="1">
    <citation type="submission" date="2018-03" db="EMBL/GenBank/DDBJ databases">
        <title>Genomic Encyclopedia of Type Strains, Phase III (KMG-III): the genomes of soil and plant-associated and newly described type strains.</title>
        <authorList>
            <person name="Whitman W."/>
        </authorList>
    </citation>
    <scope>NUCLEOTIDE SEQUENCE [LARGE SCALE GENOMIC DNA]</scope>
    <source>
        <strain evidence="8 9">MWH-P2sevCIIIb</strain>
    </source>
</reference>
<dbReference type="InterPro" id="IPR004389">
    <property type="entry name" value="Ribosomal_uL18_bac-type"/>
</dbReference>
<evidence type="ECO:0000313" key="8">
    <source>
        <dbReference type="EMBL" id="PRY98524.1"/>
    </source>
</evidence>
<name>A0A2T0XHU7_9BURK</name>
<evidence type="ECO:0000256" key="1">
    <source>
        <dbReference type="ARBA" id="ARBA00007116"/>
    </source>
</evidence>
<dbReference type="InterPro" id="IPR057268">
    <property type="entry name" value="Ribosomal_L18"/>
</dbReference>
<dbReference type="GO" id="GO:0008097">
    <property type="term" value="F:5S rRNA binding"/>
    <property type="evidence" value="ECO:0007669"/>
    <property type="project" value="TreeGrafter"/>
</dbReference>
<dbReference type="AlphaFoldDB" id="A0A2T0XHU7"/>
<keyword evidence="4 7" id="KW-0689">Ribosomal protein</keyword>
<dbReference type="SUPFAM" id="SSF53137">
    <property type="entry name" value="Translational machinery components"/>
    <property type="match status" value="1"/>
</dbReference>
<dbReference type="InterPro" id="IPR005484">
    <property type="entry name" value="Ribosomal_uL18_bac/plant/anim"/>
</dbReference>
<organism evidence="8 9">
    <name type="scientific">Jezberella montanilacus</name>
    <dbReference type="NCBI Taxonomy" id="323426"/>
    <lineage>
        <taxon>Bacteria</taxon>
        <taxon>Pseudomonadati</taxon>
        <taxon>Pseudomonadota</taxon>
        <taxon>Betaproteobacteria</taxon>
        <taxon>Burkholderiales</taxon>
        <taxon>Alcaligenaceae</taxon>
        <taxon>Jezberella</taxon>
    </lineage>
</organism>
<evidence type="ECO:0000256" key="2">
    <source>
        <dbReference type="ARBA" id="ARBA00022730"/>
    </source>
</evidence>
<dbReference type="RefSeq" id="WP_106227227.1">
    <property type="nucleotide sequence ID" value="NZ_PVTV01000012.1"/>
</dbReference>